<dbReference type="RefSeq" id="WP_015392060.1">
    <property type="nucleotide sequence ID" value="NC_020291.1"/>
</dbReference>
<dbReference type="OrthoDB" id="1933100at2"/>
<keyword evidence="2" id="KW-1185">Reference proteome</keyword>
<gene>
    <name evidence="1" type="ORF">Cspa_c19730</name>
</gene>
<dbReference type="eggNOG" id="ENOG5030TYW">
    <property type="taxonomic scope" value="Bacteria"/>
</dbReference>
<protein>
    <submittedName>
        <fullName evidence="1">Uncharacterized protein</fullName>
    </submittedName>
</protein>
<dbReference type="PATRIC" id="fig|931276.5.peg.1964"/>
<sequence length="93" mass="9804">MASFDTPQSTTLATIHVTGTIPAANDAGYIEIRAIASRAGAKQTFYQAFSVTASPTGPQRAWAGNGTYQIVIYPKLTSTQSVTSTSVLSSFQQ</sequence>
<organism evidence="1 2">
    <name type="scientific">Clostridium saccharoperbutylacetonicum N1-4(HMT)</name>
    <dbReference type="NCBI Taxonomy" id="931276"/>
    <lineage>
        <taxon>Bacteria</taxon>
        <taxon>Bacillati</taxon>
        <taxon>Bacillota</taxon>
        <taxon>Clostridia</taxon>
        <taxon>Eubacteriales</taxon>
        <taxon>Clostridiaceae</taxon>
        <taxon>Clostridium</taxon>
    </lineage>
</organism>
<evidence type="ECO:0000313" key="1">
    <source>
        <dbReference type="EMBL" id="AGF55739.1"/>
    </source>
</evidence>
<name>M1MCX4_9CLOT</name>
<proteinExistence type="predicted"/>
<dbReference type="Proteomes" id="UP000011728">
    <property type="component" value="Chromosome"/>
</dbReference>
<dbReference type="AlphaFoldDB" id="M1MCX4"/>
<dbReference type="EMBL" id="CP004121">
    <property type="protein sequence ID" value="AGF55739.1"/>
    <property type="molecule type" value="Genomic_DNA"/>
</dbReference>
<dbReference type="KEGG" id="csr:Cspa_c19730"/>
<accession>M1MCX4</accession>
<reference evidence="1 2" key="1">
    <citation type="submission" date="2013-02" db="EMBL/GenBank/DDBJ databases">
        <title>Genome sequence of Clostridium saccharoperbutylacetonicum N1-4(HMT).</title>
        <authorList>
            <person name="Poehlein A."/>
            <person name="Daniel R."/>
        </authorList>
    </citation>
    <scope>NUCLEOTIDE SEQUENCE [LARGE SCALE GENOMIC DNA]</scope>
    <source>
        <strain evidence="2">N1-4(HMT)</strain>
    </source>
</reference>
<dbReference type="HOGENOM" id="CLU_2381161_0_0_9"/>
<evidence type="ECO:0000313" key="2">
    <source>
        <dbReference type="Proteomes" id="UP000011728"/>
    </source>
</evidence>